<keyword evidence="6" id="KW-1185">Reference proteome</keyword>
<dbReference type="Pfam" id="PF01118">
    <property type="entry name" value="Semialdhyde_dh"/>
    <property type="match status" value="1"/>
</dbReference>
<keyword evidence="3" id="KW-0472">Membrane</keyword>
<dbReference type="InterPro" id="IPR036291">
    <property type="entry name" value="NAD(P)-bd_dom_sf"/>
</dbReference>
<feature type="region of interest" description="Disordered" evidence="2">
    <location>
        <begin position="309"/>
        <end position="337"/>
    </location>
</feature>
<dbReference type="Proteomes" id="UP000538929">
    <property type="component" value="Unassembled WGS sequence"/>
</dbReference>
<organism evidence="5 6">
    <name type="scientific">Streptomyces alkaliphilus</name>
    <dbReference type="NCBI Taxonomy" id="1472722"/>
    <lineage>
        <taxon>Bacteria</taxon>
        <taxon>Bacillati</taxon>
        <taxon>Actinomycetota</taxon>
        <taxon>Actinomycetes</taxon>
        <taxon>Kitasatosporales</taxon>
        <taxon>Streptomycetaceae</taxon>
        <taxon>Streptomyces</taxon>
    </lineage>
</organism>
<gene>
    <name evidence="5" type="ORF">FNQ90_06980</name>
</gene>
<keyword evidence="3" id="KW-0812">Transmembrane</keyword>
<name>A0A7W3TCA1_9ACTN</name>
<evidence type="ECO:0000313" key="5">
    <source>
        <dbReference type="EMBL" id="MBB0243855.1"/>
    </source>
</evidence>
<proteinExistence type="inferred from homology"/>
<comment type="similarity">
    <text evidence="1">Belongs to the aspartate-semialdehyde dehydrogenase family.</text>
</comment>
<dbReference type="SUPFAM" id="SSF51735">
    <property type="entry name" value="NAD(P)-binding Rossmann-fold domains"/>
    <property type="match status" value="1"/>
</dbReference>
<evidence type="ECO:0000256" key="1">
    <source>
        <dbReference type="ARBA" id="ARBA00010584"/>
    </source>
</evidence>
<dbReference type="Gene3D" id="3.40.50.720">
    <property type="entry name" value="NAD(P)-binding Rossmann-like Domain"/>
    <property type="match status" value="1"/>
</dbReference>
<evidence type="ECO:0000256" key="2">
    <source>
        <dbReference type="SAM" id="MobiDB-lite"/>
    </source>
</evidence>
<dbReference type="GO" id="GO:0016620">
    <property type="term" value="F:oxidoreductase activity, acting on the aldehyde or oxo group of donors, NAD or NADP as acceptor"/>
    <property type="evidence" value="ECO:0007669"/>
    <property type="project" value="InterPro"/>
</dbReference>
<comment type="caution">
    <text evidence="5">The sequence shown here is derived from an EMBL/GenBank/DDBJ whole genome shotgun (WGS) entry which is preliminary data.</text>
</comment>
<evidence type="ECO:0000313" key="6">
    <source>
        <dbReference type="Proteomes" id="UP000538929"/>
    </source>
</evidence>
<feature type="transmembrane region" description="Helical" evidence="3">
    <location>
        <begin position="207"/>
        <end position="231"/>
    </location>
</feature>
<protein>
    <recommendedName>
        <fullName evidence="4">Semialdehyde dehydrogenase NAD-binding domain-containing protein</fullName>
    </recommendedName>
</protein>
<keyword evidence="3" id="KW-1133">Transmembrane helix</keyword>
<sequence length="337" mass="33974">MAGSRRIPVLPLEDEVFEGADVVFLCSGAGVNRRWAHPAAHRGALVVDTSDAFRGDPDVSPVVPEVNGATAARLLSGSVVASPRPMTRATAVQLLAAGSPGKYVPGVMWSIVLQVRLAASSGITVLHFTAAFGLYGAVVLATGCALGAPTLLGLLHDGGAAPASAVATLLGLLAMPWLLGTANRLVRRVPALGRRLAVIPADVLRRSVWLCGISRVVTGLHLWVLVVALGADPMAALIPCVGGFAPATAPASPVVILPDGTGVREALLAVAPVPLLSAPEAAAAAAAGRLVLAATDVLAFGYGTIVGRRPPAPLPSRSPRVRPGTPTPADASRGGGS</sequence>
<dbReference type="PANTHER" id="PTHR46278:SF2">
    <property type="entry name" value="ASPARTATE-SEMIALDEHYDE DEHYDROGENASE"/>
    <property type="match status" value="1"/>
</dbReference>
<dbReference type="RefSeq" id="WP_323379816.1">
    <property type="nucleotide sequence ID" value="NZ_VKHT01000133.1"/>
</dbReference>
<evidence type="ECO:0000259" key="4">
    <source>
        <dbReference type="Pfam" id="PF01118"/>
    </source>
</evidence>
<dbReference type="PANTHER" id="PTHR46278">
    <property type="entry name" value="DEHYDROGENASE, PUTATIVE-RELATED"/>
    <property type="match status" value="1"/>
</dbReference>
<dbReference type="AlphaFoldDB" id="A0A7W3TCA1"/>
<accession>A0A7W3TCA1</accession>
<feature type="domain" description="Semialdehyde dehydrogenase NAD-binding" evidence="4">
    <location>
        <begin position="7"/>
        <end position="70"/>
    </location>
</feature>
<feature type="transmembrane region" description="Helical" evidence="3">
    <location>
        <begin position="125"/>
        <end position="148"/>
    </location>
</feature>
<dbReference type="InterPro" id="IPR000534">
    <property type="entry name" value="Semialdehyde_DH_NAD-bd"/>
</dbReference>
<evidence type="ECO:0000256" key="3">
    <source>
        <dbReference type="SAM" id="Phobius"/>
    </source>
</evidence>
<dbReference type="GO" id="GO:0051287">
    <property type="term" value="F:NAD binding"/>
    <property type="evidence" value="ECO:0007669"/>
    <property type="project" value="InterPro"/>
</dbReference>
<dbReference type="EMBL" id="VKHT01000133">
    <property type="protein sequence ID" value="MBB0243855.1"/>
    <property type="molecule type" value="Genomic_DNA"/>
</dbReference>
<reference evidence="6" key="1">
    <citation type="submission" date="2019-10" db="EMBL/GenBank/DDBJ databases">
        <title>Streptomyces sp. nov., a novel actinobacterium isolated from alkaline environment.</title>
        <authorList>
            <person name="Golinska P."/>
        </authorList>
    </citation>
    <scope>NUCLEOTIDE SEQUENCE [LARGE SCALE GENOMIC DNA]</scope>
    <source>
        <strain evidence="6">DSM 42118</strain>
    </source>
</reference>
<feature type="transmembrane region" description="Helical" evidence="3">
    <location>
        <begin position="160"/>
        <end position="186"/>
    </location>
</feature>